<protein>
    <recommendedName>
        <fullName evidence="1">AAA+ ATPase domain-containing protein</fullName>
    </recommendedName>
</protein>
<dbReference type="InterPro" id="IPR003959">
    <property type="entry name" value="ATPase_AAA_core"/>
</dbReference>
<dbReference type="SUPFAM" id="SSF52540">
    <property type="entry name" value="P-loop containing nucleoside triphosphate hydrolases"/>
    <property type="match status" value="1"/>
</dbReference>
<accession>A0A267G4U6</accession>
<dbReference type="GO" id="GO:0016887">
    <property type="term" value="F:ATP hydrolysis activity"/>
    <property type="evidence" value="ECO:0007669"/>
    <property type="project" value="InterPro"/>
</dbReference>
<evidence type="ECO:0000313" key="3">
    <source>
        <dbReference type="Proteomes" id="UP000215902"/>
    </source>
</evidence>
<dbReference type="Gene3D" id="3.40.50.300">
    <property type="entry name" value="P-loop containing nucleotide triphosphate hydrolases"/>
    <property type="match status" value="1"/>
</dbReference>
<dbReference type="Proteomes" id="UP000215902">
    <property type="component" value="Unassembled WGS sequence"/>
</dbReference>
<dbReference type="SMART" id="SM00382">
    <property type="entry name" value="AAA"/>
    <property type="match status" value="1"/>
</dbReference>
<organism evidence="2 3">
    <name type="scientific">Macrostomum lignano</name>
    <dbReference type="NCBI Taxonomy" id="282301"/>
    <lineage>
        <taxon>Eukaryota</taxon>
        <taxon>Metazoa</taxon>
        <taxon>Spiralia</taxon>
        <taxon>Lophotrochozoa</taxon>
        <taxon>Platyhelminthes</taxon>
        <taxon>Rhabditophora</taxon>
        <taxon>Macrostomorpha</taxon>
        <taxon>Macrostomida</taxon>
        <taxon>Macrostomidae</taxon>
        <taxon>Macrostomum</taxon>
    </lineage>
</organism>
<dbReference type="Pfam" id="PF00004">
    <property type="entry name" value="AAA"/>
    <property type="match status" value="1"/>
</dbReference>
<dbReference type="STRING" id="282301.A0A267G4U6"/>
<reference evidence="2 3" key="1">
    <citation type="submission" date="2017-06" db="EMBL/GenBank/DDBJ databases">
        <title>A platform for efficient transgenesis in Macrostomum lignano, a flatworm model organism for stem cell research.</title>
        <authorList>
            <person name="Berezikov E."/>
        </authorList>
    </citation>
    <scope>NUCLEOTIDE SEQUENCE [LARGE SCALE GENOMIC DNA]</scope>
    <source>
        <strain evidence="2">DV1</strain>
        <tissue evidence="2">Whole organism</tissue>
    </source>
</reference>
<dbReference type="InterPro" id="IPR050304">
    <property type="entry name" value="MT-severing_AAA_ATPase"/>
</dbReference>
<gene>
    <name evidence="2" type="ORF">BOX15_Mlig019393g2</name>
</gene>
<dbReference type="AlphaFoldDB" id="A0A267G4U6"/>
<keyword evidence="3" id="KW-1185">Reference proteome</keyword>
<dbReference type="InterPro" id="IPR003593">
    <property type="entry name" value="AAA+_ATPase"/>
</dbReference>
<evidence type="ECO:0000259" key="1">
    <source>
        <dbReference type="SMART" id="SM00382"/>
    </source>
</evidence>
<dbReference type="PROSITE" id="PS51257">
    <property type="entry name" value="PROKAR_LIPOPROTEIN"/>
    <property type="match status" value="1"/>
</dbReference>
<proteinExistence type="predicted"/>
<dbReference type="GO" id="GO:0005524">
    <property type="term" value="F:ATP binding"/>
    <property type="evidence" value="ECO:0007669"/>
    <property type="project" value="InterPro"/>
</dbReference>
<feature type="domain" description="AAA+ ATPase" evidence="1">
    <location>
        <begin position="73"/>
        <end position="296"/>
    </location>
</feature>
<dbReference type="CDD" id="cd00009">
    <property type="entry name" value="AAA"/>
    <property type="match status" value="1"/>
</dbReference>
<evidence type="ECO:0000313" key="2">
    <source>
        <dbReference type="EMBL" id="PAA81041.1"/>
    </source>
</evidence>
<sequence>MYRRYRLLQQTPLVSVSCSNFDSDAEMPTRSVDWDSQYRLRADGQDLSSCSGLDEEGLITIQQNLSQGSSAKIRSSLLLTGPPGSGKTHLISCLAVEYSSDLAVLRVPAQALLNSEGESRRLFQHLQSQQGQQPRRYLLAIDNLDVLLGGSVDSGAGRALSELTDCLLTCGKLPVVLSTCRPWQLMSEQPRLRDLLKRSTVCLSRAPGRAERRRILAGLAKLKDAWAPFQFSLRSADFNGSDDAVENLTQPAMLEVILSASEGMSPRDLVCLLHQAANFPIKRLVDQRVRLVDNPDLLQLDSADIGRVLAECHASVSDEEWRRYSIWAASFCGENDD</sequence>
<dbReference type="InterPro" id="IPR027417">
    <property type="entry name" value="P-loop_NTPase"/>
</dbReference>
<dbReference type="PANTHER" id="PTHR23074:SF83">
    <property type="entry name" value="VACUOLAR PROTEIN SORTING-ASSOCIATED PROTEIN 4A"/>
    <property type="match status" value="1"/>
</dbReference>
<name>A0A267G4U6_9PLAT</name>
<dbReference type="EMBL" id="NIVC01000553">
    <property type="protein sequence ID" value="PAA81041.1"/>
    <property type="molecule type" value="Genomic_DNA"/>
</dbReference>
<dbReference type="Gene3D" id="1.10.8.60">
    <property type="match status" value="1"/>
</dbReference>
<dbReference type="PANTHER" id="PTHR23074">
    <property type="entry name" value="AAA DOMAIN-CONTAINING"/>
    <property type="match status" value="1"/>
</dbReference>
<comment type="caution">
    <text evidence="2">The sequence shown here is derived from an EMBL/GenBank/DDBJ whole genome shotgun (WGS) entry which is preliminary data.</text>
</comment>